<dbReference type="InterPro" id="IPR012347">
    <property type="entry name" value="Ferritin-like"/>
</dbReference>
<dbReference type="EMBL" id="MN740753">
    <property type="protein sequence ID" value="QHU10309.1"/>
    <property type="molecule type" value="Genomic_DNA"/>
</dbReference>
<keyword evidence="1" id="KW-0812">Transmembrane</keyword>
<feature type="transmembrane region" description="Helical" evidence="1">
    <location>
        <begin position="51"/>
        <end position="71"/>
    </location>
</feature>
<sequence>MILSGLLSTMNVWVDKYHDMRLSLNDLYMILLMCGWMIFFMGLWFRELYPAMIGLVLAIANIWCIRTQFLVTEAQYKQGMIPHHSMAIHMSKKLLKRENNIPDFLENIINTQEKEIVFMKSQ</sequence>
<keyword evidence="1" id="KW-1133">Transmembrane helix</keyword>
<reference evidence="3" key="1">
    <citation type="journal article" date="2020" name="Nature">
        <title>Giant virus diversity and host interactions through global metagenomics.</title>
        <authorList>
            <person name="Schulz F."/>
            <person name="Roux S."/>
            <person name="Paez-Espino D."/>
            <person name="Jungbluth S."/>
            <person name="Walsh D.A."/>
            <person name="Denef V.J."/>
            <person name="McMahon K.D."/>
            <person name="Konstantinidis K.T."/>
            <person name="Eloe-Fadrosh E.A."/>
            <person name="Kyrpides N.C."/>
            <person name="Woyke T."/>
        </authorList>
    </citation>
    <scope>NUCLEOTIDE SEQUENCE</scope>
    <source>
        <strain evidence="3">GVMAG-S-1101164-67</strain>
    </source>
</reference>
<feature type="domain" description="DUF305" evidence="2">
    <location>
        <begin position="73"/>
        <end position="120"/>
    </location>
</feature>
<protein>
    <recommendedName>
        <fullName evidence="2">DUF305 domain-containing protein</fullName>
    </recommendedName>
</protein>
<name>A0A6C0JXT2_9ZZZZ</name>
<dbReference type="AlphaFoldDB" id="A0A6C0JXT2"/>
<evidence type="ECO:0000259" key="2">
    <source>
        <dbReference type="Pfam" id="PF03713"/>
    </source>
</evidence>
<accession>A0A6C0JXT2</accession>
<proteinExistence type="predicted"/>
<keyword evidence="1" id="KW-0472">Membrane</keyword>
<feature type="transmembrane region" description="Helical" evidence="1">
    <location>
        <begin position="27"/>
        <end position="45"/>
    </location>
</feature>
<evidence type="ECO:0000313" key="3">
    <source>
        <dbReference type="EMBL" id="QHU10309.1"/>
    </source>
</evidence>
<evidence type="ECO:0000256" key="1">
    <source>
        <dbReference type="SAM" id="Phobius"/>
    </source>
</evidence>
<organism evidence="3">
    <name type="scientific">viral metagenome</name>
    <dbReference type="NCBI Taxonomy" id="1070528"/>
    <lineage>
        <taxon>unclassified sequences</taxon>
        <taxon>metagenomes</taxon>
        <taxon>organismal metagenomes</taxon>
    </lineage>
</organism>
<dbReference type="Gene3D" id="1.20.1260.10">
    <property type="match status" value="1"/>
</dbReference>
<dbReference type="InterPro" id="IPR005183">
    <property type="entry name" value="DUF305_CopM-like"/>
</dbReference>
<dbReference type="Pfam" id="PF03713">
    <property type="entry name" value="DUF305"/>
    <property type="match status" value="1"/>
</dbReference>